<evidence type="ECO:0000256" key="6">
    <source>
        <dbReference type="ARBA" id="ARBA00023316"/>
    </source>
</evidence>
<dbReference type="GO" id="GO:0016740">
    <property type="term" value="F:transferase activity"/>
    <property type="evidence" value="ECO:0007669"/>
    <property type="project" value="UniProtKB-KW"/>
</dbReference>
<evidence type="ECO:0000256" key="5">
    <source>
        <dbReference type="ARBA" id="ARBA00022984"/>
    </source>
</evidence>
<dbReference type="AlphaFoldDB" id="A0A975NAR1"/>
<evidence type="ECO:0000256" key="2">
    <source>
        <dbReference type="ARBA" id="ARBA00005992"/>
    </source>
</evidence>
<evidence type="ECO:0000313" key="11">
    <source>
        <dbReference type="Proteomes" id="UP000680839"/>
    </source>
</evidence>
<keyword evidence="8" id="KW-0732">Signal</keyword>
<dbReference type="RefSeq" id="WP_215620045.1">
    <property type="nucleotide sequence ID" value="NZ_CP076134.1"/>
</dbReference>
<dbReference type="PROSITE" id="PS52029">
    <property type="entry name" value="LD_TPASE"/>
    <property type="match status" value="1"/>
</dbReference>
<evidence type="ECO:0000256" key="3">
    <source>
        <dbReference type="ARBA" id="ARBA00022679"/>
    </source>
</evidence>
<evidence type="ECO:0000256" key="1">
    <source>
        <dbReference type="ARBA" id="ARBA00004752"/>
    </source>
</evidence>
<dbReference type="InterPro" id="IPR050979">
    <property type="entry name" value="LD-transpeptidase"/>
</dbReference>
<dbReference type="CDD" id="cd16913">
    <property type="entry name" value="YkuD_like"/>
    <property type="match status" value="1"/>
</dbReference>
<dbReference type="GO" id="GO:0005576">
    <property type="term" value="C:extracellular region"/>
    <property type="evidence" value="ECO:0007669"/>
    <property type="project" value="TreeGrafter"/>
</dbReference>
<dbReference type="PANTHER" id="PTHR30582:SF2">
    <property type="entry name" value="L,D-TRANSPEPTIDASE YCIB-RELATED"/>
    <property type="match status" value="1"/>
</dbReference>
<feature type="domain" description="L,D-TPase catalytic" evidence="9">
    <location>
        <begin position="27"/>
        <end position="142"/>
    </location>
</feature>
<comment type="similarity">
    <text evidence="2">Belongs to the YkuD family.</text>
</comment>
<keyword evidence="6 7" id="KW-0961">Cell wall biogenesis/degradation</keyword>
<dbReference type="Proteomes" id="UP000680839">
    <property type="component" value="Chromosome"/>
</dbReference>
<keyword evidence="3" id="KW-0808">Transferase</keyword>
<keyword evidence="5 7" id="KW-0573">Peptidoglycan synthesis</keyword>
<dbReference type="Gene3D" id="2.40.440.10">
    <property type="entry name" value="L,D-transpeptidase catalytic domain-like"/>
    <property type="match status" value="1"/>
</dbReference>
<dbReference type="GO" id="GO:0071972">
    <property type="term" value="F:peptidoglycan L,D-transpeptidase activity"/>
    <property type="evidence" value="ECO:0007669"/>
    <property type="project" value="TreeGrafter"/>
</dbReference>
<dbReference type="InterPro" id="IPR038063">
    <property type="entry name" value="Transpep_catalytic_dom"/>
</dbReference>
<dbReference type="GO" id="GO:0018104">
    <property type="term" value="P:peptidoglycan-protein cross-linking"/>
    <property type="evidence" value="ECO:0007669"/>
    <property type="project" value="TreeGrafter"/>
</dbReference>
<dbReference type="PANTHER" id="PTHR30582">
    <property type="entry name" value="L,D-TRANSPEPTIDASE"/>
    <property type="match status" value="1"/>
</dbReference>
<proteinExistence type="inferred from homology"/>
<dbReference type="SUPFAM" id="SSF141523">
    <property type="entry name" value="L,D-transpeptidase catalytic domain-like"/>
    <property type="match status" value="1"/>
</dbReference>
<comment type="pathway">
    <text evidence="1 7">Cell wall biogenesis; peptidoglycan biosynthesis.</text>
</comment>
<gene>
    <name evidence="10" type="ORF">KMZ29_15355</name>
</gene>
<dbReference type="EMBL" id="CP076134">
    <property type="protein sequence ID" value="QWG11141.1"/>
    <property type="molecule type" value="Genomic_DNA"/>
</dbReference>
<feature type="signal peptide" evidence="8">
    <location>
        <begin position="1"/>
        <end position="18"/>
    </location>
</feature>
<feature type="active site" description="Proton donor/acceptor" evidence="7">
    <location>
        <position position="98"/>
    </location>
</feature>
<evidence type="ECO:0000256" key="7">
    <source>
        <dbReference type="PROSITE-ProRule" id="PRU01373"/>
    </source>
</evidence>
<evidence type="ECO:0000256" key="8">
    <source>
        <dbReference type="SAM" id="SignalP"/>
    </source>
</evidence>
<keyword evidence="4 7" id="KW-0133">Cell shape</keyword>
<dbReference type="GO" id="GO:0071555">
    <property type="term" value="P:cell wall organization"/>
    <property type="evidence" value="ECO:0007669"/>
    <property type="project" value="UniProtKB-UniRule"/>
</dbReference>
<sequence>MNARVPFHLLLAALFAGPAADRAGASIAVRIQLSQQTMNVAVDGTDFATWPVSTARRGYRTPPGSYQPYSLQRMHYSRLYDYTPMPYSIFFRGGYAIHGTTEIRSLGRAVSHGCIRLSPENARSLFGLVQSHGPSNTTIEIVE</sequence>
<dbReference type="GO" id="GO:0008360">
    <property type="term" value="P:regulation of cell shape"/>
    <property type="evidence" value="ECO:0007669"/>
    <property type="project" value="UniProtKB-UniRule"/>
</dbReference>
<dbReference type="Pfam" id="PF03734">
    <property type="entry name" value="YkuD"/>
    <property type="match status" value="1"/>
</dbReference>
<dbReference type="InterPro" id="IPR005490">
    <property type="entry name" value="LD_TPept_cat_dom"/>
</dbReference>
<organism evidence="10 11">
    <name type="scientific">Bradyrhizobium sediminis</name>
    <dbReference type="NCBI Taxonomy" id="2840469"/>
    <lineage>
        <taxon>Bacteria</taxon>
        <taxon>Pseudomonadati</taxon>
        <taxon>Pseudomonadota</taxon>
        <taxon>Alphaproteobacteria</taxon>
        <taxon>Hyphomicrobiales</taxon>
        <taxon>Nitrobacteraceae</taxon>
        <taxon>Bradyrhizobium</taxon>
    </lineage>
</organism>
<name>A0A975NAR1_9BRAD</name>
<feature type="active site" description="Nucleophile" evidence="7">
    <location>
        <position position="114"/>
    </location>
</feature>
<accession>A0A975NAR1</accession>
<evidence type="ECO:0000259" key="9">
    <source>
        <dbReference type="PROSITE" id="PS52029"/>
    </source>
</evidence>
<reference evidence="10" key="1">
    <citation type="submission" date="2021-06" db="EMBL/GenBank/DDBJ databases">
        <title>Bradyrhizobium sp. S2-20-1 Genome sequencing.</title>
        <authorList>
            <person name="Jin L."/>
        </authorList>
    </citation>
    <scope>NUCLEOTIDE SEQUENCE</scope>
    <source>
        <strain evidence="10">S2-20-1</strain>
    </source>
</reference>
<evidence type="ECO:0000256" key="4">
    <source>
        <dbReference type="ARBA" id="ARBA00022960"/>
    </source>
</evidence>
<protein>
    <submittedName>
        <fullName evidence="10">L,D-transpeptidase</fullName>
    </submittedName>
</protein>
<feature type="chain" id="PRO_5037961500" evidence="8">
    <location>
        <begin position="19"/>
        <end position="143"/>
    </location>
</feature>
<evidence type="ECO:0000313" key="10">
    <source>
        <dbReference type="EMBL" id="QWG11141.1"/>
    </source>
</evidence>